<name>A0A7J6VU21_THATH</name>
<evidence type="ECO:0000313" key="2">
    <source>
        <dbReference type="Proteomes" id="UP000554482"/>
    </source>
</evidence>
<organism evidence="1 2">
    <name type="scientific">Thalictrum thalictroides</name>
    <name type="common">Rue-anemone</name>
    <name type="synonym">Anemone thalictroides</name>
    <dbReference type="NCBI Taxonomy" id="46969"/>
    <lineage>
        <taxon>Eukaryota</taxon>
        <taxon>Viridiplantae</taxon>
        <taxon>Streptophyta</taxon>
        <taxon>Embryophyta</taxon>
        <taxon>Tracheophyta</taxon>
        <taxon>Spermatophyta</taxon>
        <taxon>Magnoliopsida</taxon>
        <taxon>Ranunculales</taxon>
        <taxon>Ranunculaceae</taxon>
        <taxon>Thalictroideae</taxon>
        <taxon>Thalictrum</taxon>
    </lineage>
</organism>
<accession>A0A7J6VU21</accession>
<evidence type="ECO:0000313" key="1">
    <source>
        <dbReference type="EMBL" id="KAF5187892.1"/>
    </source>
</evidence>
<protein>
    <submittedName>
        <fullName evidence="1">Uncharacterized protein</fullName>
    </submittedName>
</protein>
<proteinExistence type="predicted"/>
<gene>
    <name evidence="1" type="ORF">FRX31_022522</name>
</gene>
<dbReference type="EMBL" id="JABWDY010027434">
    <property type="protein sequence ID" value="KAF5187892.1"/>
    <property type="molecule type" value="Genomic_DNA"/>
</dbReference>
<sequence length="51" mass="5927">WSFAQPDRNCKTMALRSAKVTFILSLFFSDRSDVLHNQTETAKQWHSGQLK</sequence>
<dbReference type="Proteomes" id="UP000554482">
    <property type="component" value="Unassembled WGS sequence"/>
</dbReference>
<reference evidence="1 2" key="1">
    <citation type="submission" date="2020-06" db="EMBL/GenBank/DDBJ databases">
        <title>Transcriptomic and genomic resources for Thalictrum thalictroides and T. hernandezii: Facilitating candidate gene discovery in an emerging model plant lineage.</title>
        <authorList>
            <person name="Arias T."/>
            <person name="Riano-Pachon D.M."/>
            <person name="Di Stilio V.S."/>
        </authorList>
    </citation>
    <scope>NUCLEOTIDE SEQUENCE [LARGE SCALE GENOMIC DNA]</scope>
    <source>
        <strain evidence="2">cv. WT478/WT964</strain>
        <tissue evidence="1">Leaves</tissue>
    </source>
</reference>
<keyword evidence="2" id="KW-1185">Reference proteome</keyword>
<feature type="non-terminal residue" evidence="1">
    <location>
        <position position="1"/>
    </location>
</feature>
<dbReference type="AlphaFoldDB" id="A0A7J6VU21"/>
<comment type="caution">
    <text evidence="1">The sequence shown here is derived from an EMBL/GenBank/DDBJ whole genome shotgun (WGS) entry which is preliminary data.</text>
</comment>